<dbReference type="EC" id="3.1.-.-" evidence="8"/>
<dbReference type="EMBL" id="WHSB02000008">
    <property type="protein sequence ID" value="MCQ4632613.1"/>
    <property type="molecule type" value="Genomic_DNA"/>
</dbReference>
<evidence type="ECO:0000256" key="1">
    <source>
        <dbReference type="ARBA" id="ARBA00001946"/>
    </source>
</evidence>
<dbReference type="RefSeq" id="WP_256119240.1">
    <property type="nucleotide sequence ID" value="NZ_WHSB02000008.1"/>
</dbReference>
<dbReference type="SUPFAM" id="SSF88723">
    <property type="entry name" value="PIN domain-like"/>
    <property type="match status" value="1"/>
</dbReference>
<dbReference type="InterPro" id="IPR002716">
    <property type="entry name" value="PIN_dom"/>
</dbReference>
<keyword evidence="8" id="KW-0800">Toxin</keyword>
<evidence type="ECO:0000256" key="7">
    <source>
        <dbReference type="ARBA" id="ARBA00038093"/>
    </source>
</evidence>
<evidence type="ECO:0000256" key="2">
    <source>
        <dbReference type="ARBA" id="ARBA00022649"/>
    </source>
</evidence>
<dbReference type="Pfam" id="PF01850">
    <property type="entry name" value="PIN"/>
    <property type="match status" value="1"/>
</dbReference>
<keyword evidence="11" id="KW-1185">Reference proteome</keyword>
<accession>A0ABT1RBP3</accession>
<reference evidence="10" key="1">
    <citation type="submission" date="2021-07" db="EMBL/GenBank/DDBJ databases">
        <title>Shinella sp. nov., a novel member of the genus Shinella from water.</title>
        <authorList>
            <person name="Deng Y."/>
        </authorList>
    </citation>
    <scope>NUCLEOTIDE SEQUENCE</scope>
    <source>
        <strain evidence="10">CPCC 100929</strain>
    </source>
</reference>
<dbReference type="Proteomes" id="UP000996601">
    <property type="component" value="Unassembled WGS sequence"/>
</dbReference>
<evidence type="ECO:0000313" key="11">
    <source>
        <dbReference type="Proteomes" id="UP000996601"/>
    </source>
</evidence>
<dbReference type="CDD" id="cd18748">
    <property type="entry name" value="PIN_VapC4-5_FitB-like"/>
    <property type="match status" value="1"/>
</dbReference>
<keyword evidence="6 8" id="KW-0460">Magnesium</keyword>
<comment type="similarity">
    <text evidence="7 8">Belongs to the PINc/VapC protein family.</text>
</comment>
<name>A0ABT1RBP3_9HYPH</name>
<dbReference type="SMART" id="SM00670">
    <property type="entry name" value="PINc"/>
    <property type="match status" value="1"/>
</dbReference>
<dbReference type="Gene3D" id="3.40.50.1010">
    <property type="entry name" value="5'-nuclease"/>
    <property type="match status" value="1"/>
</dbReference>
<organism evidence="10 11">
    <name type="scientific">Shinella lacus</name>
    <dbReference type="NCBI Taxonomy" id="2654216"/>
    <lineage>
        <taxon>Bacteria</taxon>
        <taxon>Pseudomonadati</taxon>
        <taxon>Pseudomonadota</taxon>
        <taxon>Alphaproteobacteria</taxon>
        <taxon>Hyphomicrobiales</taxon>
        <taxon>Rhizobiaceae</taxon>
        <taxon>Shinella</taxon>
    </lineage>
</organism>
<dbReference type="PANTHER" id="PTHR33653">
    <property type="entry name" value="RIBONUCLEASE VAPC2"/>
    <property type="match status" value="1"/>
</dbReference>
<sequence length="134" mass="14500">MSGYMLDTNIISDIIRNPFGPAARRIEEVGPRDICTSIVVAAELRYGCAKKGSARLLEKVEGVLGTIPVLPLDVPVDAGYGAIRAELEMAGQIIGLNDLLIAAHAQALNLTLVTDNTREFSRIRGLDVENWLAR</sequence>
<comment type="caution">
    <text evidence="10">The sequence shown here is derived from an EMBL/GenBank/DDBJ whole genome shotgun (WGS) entry which is preliminary data.</text>
</comment>
<comment type="cofactor">
    <cofactor evidence="1 8">
        <name>Mg(2+)</name>
        <dbReference type="ChEBI" id="CHEBI:18420"/>
    </cofactor>
</comment>
<dbReference type="InterPro" id="IPR022907">
    <property type="entry name" value="VapC_family"/>
</dbReference>
<dbReference type="InterPro" id="IPR029060">
    <property type="entry name" value="PIN-like_dom_sf"/>
</dbReference>
<dbReference type="PANTHER" id="PTHR33653:SF1">
    <property type="entry name" value="RIBONUCLEASE VAPC2"/>
    <property type="match status" value="1"/>
</dbReference>
<gene>
    <name evidence="8" type="primary">vapC</name>
    <name evidence="10" type="ORF">GB927_021400</name>
</gene>
<evidence type="ECO:0000256" key="4">
    <source>
        <dbReference type="ARBA" id="ARBA00022723"/>
    </source>
</evidence>
<evidence type="ECO:0000256" key="3">
    <source>
        <dbReference type="ARBA" id="ARBA00022722"/>
    </source>
</evidence>
<dbReference type="InterPro" id="IPR050556">
    <property type="entry name" value="Type_II_TA_system_RNase"/>
</dbReference>
<protein>
    <recommendedName>
        <fullName evidence="8">Ribonuclease VapC</fullName>
        <shortName evidence="8">RNase VapC</shortName>
        <ecNumber evidence="8">3.1.-.-</ecNumber>
    </recommendedName>
    <alternativeName>
        <fullName evidence="8">Toxin VapC</fullName>
    </alternativeName>
</protein>
<keyword evidence="2 8" id="KW-1277">Toxin-antitoxin system</keyword>
<keyword evidence="5 8" id="KW-0378">Hydrolase</keyword>
<proteinExistence type="inferred from homology"/>
<dbReference type="HAMAP" id="MF_00265">
    <property type="entry name" value="VapC_Nob1"/>
    <property type="match status" value="1"/>
</dbReference>
<evidence type="ECO:0000256" key="6">
    <source>
        <dbReference type="ARBA" id="ARBA00022842"/>
    </source>
</evidence>
<evidence type="ECO:0000256" key="8">
    <source>
        <dbReference type="HAMAP-Rule" id="MF_00265"/>
    </source>
</evidence>
<evidence type="ECO:0000313" key="10">
    <source>
        <dbReference type="EMBL" id="MCQ4632613.1"/>
    </source>
</evidence>
<comment type="function">
    <text evidence="8">Toxic component of a toxin-antitoxin (TA) system. An RNase.</text>
</comment>
<keyword evidence="4 8" id="KW-0479">Metal-binding</keyword>
<feature type="binding site" evidence="8">
    <location>
        <position position="98"/>
    </location>
    <ligand>
        <name>Mg(2+)</name>
        <dbReference type="ChEBI" id="CHEBI:18420"/>
    </ligand>
</feature>
<evidence type="ECO:0000256" key="5">
    <source>
        <dbReference type="ARBA" id="ARBA00022801"/>
    </source>
</evidence>
<evidence type="ECO:0000259" key="9">
    <source>
        <dbReference type="SMART" id="SM00670"/>
    </source>
</evidence>
<feature type="binding site" evidence="8">
    <location>
        <position position="7"/>
    </location>
    <ligand>
        <name>Mg(2+)</name>
        <dbReference type="ChEBI" id="CHEBI:18420"/>
    </ligand>
</feature>
<feature type="domain" description="PIN" evidence="9">
    <location>
        <begin position="2"/>
        <end position="121"/>
    </location>
</feature>
<keyword evidence="3 8" id="KW-0540">Nuclease</keyword>